<dbReference type="CDD" id="cd04179">
    <property type="entry name" value="DPM_DPG-synthase_like"/>
    <property type="match status" value="1"/>
</dbReference>
<accession>A0A1C3TY06</accession>
<reference evidence="3" key="1">
    <citation type="submission" date="2016-08" db="EMBL/GenBank/DDBJ databases">
        <authorList>
            <person name="Varghese N."/>
            <person name="Submissions Spin"/>
        </authorList>
    </citation>
    <scope>NUCLEOTIDE SEQUENCE [LARGE SCALE GENOMIC DNA]</scope>
    <source>
        <strain evidence="3">CCBAU 57015</strain>
    </source>
</reference>
<organism evidence="2 3">
    <name type="scientific">Rhizobium hainanense</name>
    <dbReference type="NCBI Taxonomy" id="52131"/>
    <lineage>
        <taxon>Bacteria</taxon>
        <taxon>Pseudomonadati</taxon>
        <taxon>Pseudomonadota</taxon>
        <taxon>Alphaproteobacteria</taxon>
        <taxon>Hyphomicrobiales</taxon>
        <taxon>Rhizobiaceae</taxon>
        <taxon>Rhizobium/Agrobacterium group</taxon>
        <taxon>Rhizobium</taxon>
    </lineage>
</organism>
<gene>
    <name evidence="2" type="ORF">GA0061100_101238</name>
</gene>
<dbReference type="OrthoDB" id="5291101at2"/>
<protein>
    <submittedName>
        <fullName evidence="2">Glycosyltransferase involved in cell wall bisynthesis</fullName>
    </submittedName>
</protein>
<proteinExistence type="predicted"/>
<dbReference type="InterPro" id="IPR001173">
    <property type="entry name" value="Glyco_trans_2-like"/>
</dbReference>
<dbReference type="EMBL" id="FMAC01000001">
    <property type="protein sequence ID" value="SCB07972.1"/>
    <property type="molecule type" value="Genomic_DNA"/>
</dbReference>
<dbReference type="PANTHER" id="PTHR22916">
    <property type="entry name" value="GLYCOSYLTRANSFERASE"/>
    <property type="match status" value="1"/>
</dbReference>
<evidence type="ECO:0000259" key="1">
    <source>
        <dbReference type="Pfam" id="PF00535"/>
    </source>
</evidence>
<keyword evidence="3" id="KW-1185">Reference proteome</keyword>
<dbReference type="STRING" id="52131.GA0061100_101238"/>
<dbReference type="Pfam" id="PF00535">
    <property type="entry name" value="Glycos_transf_2"/>
    <property type="match status" value="1"/>
</dbReference>
<evidence type="ECO:0000313" key="3">
    <source>
        <dbReference type="Proteomes" id="UP000186228"/>
    </source>
</evidence>
<dbReference type="Gene3D" id="3.90.550.10">
    <property type="entry name" value="Spore Coat Polysaccharide Biosynthesis Protein SpsA, Chain A"/>
    <property type="match status" value="1"/>
</dbReference>
<dbReference type="Proteomes" id="UP000186228">
    <property type="component" value="Unassembled WGS sequence"/>
</dbReference>
<dbReference type="AlphaFoldDB" id="A0A1C3TY06"/>
<dbReference type="SUPFAM" id="SSF53448">
    <property type="entry name" value="Nucleotide-diphospho-sugar transferases"/>
    <property type="match status" value="1"/>
</dbReference>
<dbReference type="RefSeq" id="WP_075850797.1">
    <property type="nucleotide sequence ID" value="NZ_FMAC01000001.1"/>
</dbReference>
<keyword evidence="2" id="KW-0808">Transferase</keyword>
<feature type="domain" description="Glycosyltransferase 2-like" evidence="1">
    <location>
        <begin position="5"/>
        <end position="131"/>
    </location>
</feature>
<sequence>MSKVSVIIPAYKAQESIGETIAAVLENRDVLEVIVVDDMSPDATAMIVERHAERDPRVRLLRNPQNGGAGYSRNAGMAAARGDYYYFLDADDMVAHRSIDEVIHHMEASGCDVMVFRYRYVTDRNGRLDPMLPIDNDAWRELVGDTDISVFTLDQCGRLLFTVNFPWNKIVSAKLCRETALRFSETRVHNDIYAHWHIYLHARRIGMMNRYLIGHRVYQDRAQLTNVFTEKRFEVFKAFAEVEALFARLPQIKQAYYQWFLRSKFDLLDWIYPQLPFDLRERFFSLVRQCYEEYSQADYENVRRQSFETADIALRLKQAPHLILGKTPR</sequence>
<dbReference type="GO" id="GO:0016758">
    <property type="term" value="F:hexosyltransferase activity"/>
    <property type="evidence" value="ECO:0007669"/>
    <property type="project" value="UniProtKB-ARBA"/>
</dbReference>
<evidence type="ECO:0000313" key="2">
    <source>
        <dbReference type="EMBL" id="SCB07972.1"/>
    </source>
</evidence>
<dbReference type="InterPro" id="IPR029044">
    <property type="entry name" value="Nucleotide-diphossugar_trans"/>
</dbReference>
<name>A0A1C3TY06_9HYPH</name>